<sequence length="104" mass="10747">MFKRLLGVSLLFGMAATAPPALAASCGDREVMTEKLASGYSERLTAGGLQKGRTEATVIEVWASDETGTFTVLVTHANGISCVVATGSSFFHIADKAPDPGTPS</sequence>
<name>A0A0P1HCX8_9RHOB</name>
<keyword evidence="1" id="KW-0732">Signal</keyword>
<evidence type="ECO:0000313" key="2">
    <source>
        <dbReference type="EMBL" id="CUI01377.1"/>
    </source>
</evidence>
<evidence type="ECO:0000313" key="3">
    <source>
        <dbReference type="Proteomes" id="UP000051326"/>
    </source>
</evidence>
<dbReference type="STRING" id="1396826.PHA8399_03518"/>
<accession>A0A0P1HCX8</accession>
<evidence type="ECO:0000256" key="1">
    <source>
        <dbReference type="SAM" id="SignalP"/>
    </source>
</evidence>
<protein>
    <recommendedName>
        <fullName evidence="4">Lipoprotein</fullName>
    </recommendedName>
</protein>
<dbReference type="RefSeq" id="WP_058287395.1">
    <property type="nucleotide sequence ID" value="NZ_CYSR01000031.1"/>
</dbReference>
<feature type="chain" id="PRO_5006064291" description="Lipoprotein" evidence="1">
    <location>
        <begin position="24"/>
        <end position="104"/>
    </location>
</feature>
<organism evidence="2 3">
    <name type="scientific">Leisingera aquaemixtae</name>
    <dbReference type="NCBI Taxonomy" id="1396826"/>
    <lineage>
        <taxon>Bacteria</taxon>
        <taxon>Pseudomonadati</taxon>
        <taxon>Pseudomonadota</taxon>
        <taxon>Alphaproteobacteria</taxon>
        <taxon>Rhodobacterales</taxon>
        <taxon>Roseobacteraceae</taxon>
        <taxon>Leisingera</taxon>
    </lineage>
</organism>
<dbReference type="PROSITE" id="PS51257">
    <property type="entry name" value="PROKAR_LIPOPROTEIN"/>
    <property type="match status" value="1"/>
</dbReference>
<dbReference type="Proteomes" id="UP000051326">
    <property type="component" value="Unassembled WGS sequence"/>
</dbReference>
<dbReference type="EMBL" id="CYSR01000031">
    <property type="protein sequence ID" value="CUI01377.1"/>
    <property type="molecule type" value="Genomic_DNA"/>
</dbReference>
<feature type="signal peptide" evidence="1">
    <location>
        <begin position="1"/>
        <end position="23"/>
    </location>
</feature>
<evidence type="ECO:0008006" key="4">
    <source>
        <dbReference type="Google" id="ProtNLM"/>
    </source>
</evidence>
<reference evidence="2 3" key="1">
    <citation type="submission" date="2015-09" db="EMBL/GenBank/DDBJ databases">
        <authorList>
            <consortium name="Swine Surveillance"/>
        </authorList>
    </citation>
    <scope>NUCLEOTIDE SEQUENCE [LARGE SCALE GENOMIC DNA]</scope>
    <source>
        <strain evidence="2 3">CECT 8399</strain>
    </source>
</reference>
<dbReference type="AlphaFoldDB" id="A0A0P1HCX8"/>
<gene>
    <name evidence="2" type="ORF">PHA8399_03518</name>
</gene>
<proteinExistence type="predicted"/>